<proteinExistence type="predicted"/>
<gene>
    <name evidence="1" type="ORF">P9H32_00770</name>
</gene>
<dbReference type="RefSeq" id="WP_322606949.1">
    <property type="nucleotide sequence ID" value="NZ_JARVCO010000002.1"/>
</dbReference>
<accession>A0ABU5MSG5</accession>
<dbReference type="EMBL" id="JARVCO010000002">
    <property type="protein sequence ID" value="MDZ8117144.1"/>
    <property type="molecule type" value="Genomic_DNA"/>
</dbReference>
<comment type="caution">
    <text evidence="1">The sequence shown here is derived from an EMBL/GenBank/DDBJ whole genome shotgun (WGS) entry which is preliminary data.</text>
</comment>
<name>A0ABU5MSG5_9BACT</name>
<sequence length="124" mass="14530">MKRTYKRRPFFDPRNLGKVVFSLFIVFIAYKILTPPSEDTLIVTSPNGSRTARLKTEFYFDHQPSYKIYIREPGQKHWDTLHYIPAYTNVPADAHHPVIQWSENSARLNFVIGGSSIWHQTFSE</sequence>
<organism evidence="1 2">
    <name type="scientific">Pontiella agarivorans</name>
    <dbReference type="NCBI Taxonomy" id="3038953"/>
    <lineage>
        <taxon>Bacteria</taxon>
        <taxon>Pseudomonadati</taxon>
        <taxon>Kiritimatiellota</taxon>
        <taxon>Kiritimatiellia</taxon>
        <taxon>Kiritimatiellales</taxon>
        <taxon>Pontiellaceae</taxon>
        <taxon>Pontiella</taxon>
    </lineage>
</organism>
<evidence type="ECO:0000313" key="1">
    <source>
        <dbReference type="EMBL" id="MDZ8117144.1"/>
    </source>
</evidence>
<reference evidence="1 2" key="1">
    <citation type="journal article" date="2024" name="Appl. Environ. Microbiol.">
        <title>Pontiella agarivorans sp. nov., a novel marine anaerobic bacterium capable of degrading macroalgal polysaccharides and fixing nitrogen.</title>
        <authorList>
            <person name="Liu N."/>
            <person name="Kivenson V."/>
            <person name="Peng X."/>
            <person name="Cui Z."/>
            <person name="Lankiewicz T.S."/>
            <person name="Gosselin K.M."/>
            <person name="English C.J."/>
            <person name="Blair E.M."/>
            <person name="O'Malley M.A."/>
            <person name="Valentine D.L."/>
        </authorList>
    </citation>
    <scope>NUCLEOTIDE SEQUENCE [LARGE SCALE GENOMIC DNA]</scope>
    <source>
        <strain evidence="1 2">NLcol2</strain>
    </source>
</reference>
<evidence type="ECO:0000313" key="2">
    <source>
        <dbReference type="Proteomes" id="UP001290861"/>
    </source>
</evidence>
<dbReference type="Proteomes" id="UP001290861">
    <property type="component" value="Unassembled WGS sequence"/>
</dbReference>
<keyword evidence="2" id="KW-1185">Reference proteome</keyword>
<protein>
    <submittedName>
        <fullName evidence="1">Uncharacterized protein</fullName>
    </submittedName>
</protein>